<dbReference type="Proteomes" id="UP000061569">
    <property type="component" value="Chromosome"/>
</dbReference>
<dbReference type="PATRIC" id="fig|69.6.peg.486"/>
<dbReference type="KEGG" id="lez:GLE_0491"/>
<protein>
    <submittedName>
        <fullName evidence="1">Uncharacterized protein</fullName>
    </submittedName>
</protein>
<proteinExistence type="predicted"/>
<name>A0A0S2DBE7_LYSEN</name>
<accession>A0A0S2DBE7</accession>
<dbReference type="EMBL" id="CP013140">
    <property type="protein sequence ID" value="ALN55849.1"/>
    <property type="molecule type" value="Genomic_DNA"/>
</dbReference>
<reference evidence="1 2" key="1">
    <citation type="submission" date="2015-11" db="EMBL/GenBank/DDBJ databases">
        <title>Genome sequences of Lysobacter enzymogenes strain C3 and Lysobacter antibioticus ATCC 29479.</title>
        <authorList>
            <person name="Kobayashi D.Y."/>
        </authorList>
    </citation>
    <scope>NUCLEOTIDE SEQUENCE [LARGE SCALE GENOMIC DNA]</scope>
    <source>
        <strain evidence="1 2">C3</strain>
    </source>
</reference>
<dbReference type="AlphaFoldDB" id="A0A0S2DBE7"/>
<sequence length="82" mass="9160">MTMLARTAALLLIAAAAAASPGEVRAQNAQPAATRWICFYSSELYPEMEPIGFLEDDGGHCPFVRYDPSYGQMYFVRRVPWD</sequence>
<evidence type="ECO:0000313" key="1">
    <source>
        <dbReference type="EMBL" id="ALN55849.1"/>
    </source>
</evidence>
<evidence type="ECO:0000313" key="2">
    <source>
        <dbReference type="Proteomes" id="UP000061569"/>
    </source>
</evidence>
<organism evidence="1 2">
    <name type="scientific">Lysobacter enzymogenes</name>
    <dbReference type="NCBI Taxonomy" id="69"/>
    <lineage>
        <taxon>Bacteria</taxon>
        <taxon>Pseudomonadati</taxon>
        <taxon>Pseudomonadota</taxon>
        <taxon>Gammaproteobacteria</taxon>
        <taxon>Lysobacterales</taxon>
        <taxon>Lysobacteraceae</taxon>
        <taxon>Lysobacter</taxon>
    </lineage>
</organism>
<gene>
    <name evidence="1" type="ORF">GLE_0491</name>
</gene>